<sequence>MGYCQAKPNFYWMMGKMLQSKKNTICQFCGSGALVRKHGKSRAGIQRFWCSFCSRTFQNDYIYTGWEQQAKTMMVDFLSQGLSTDEISKKSGWPARRVKKMISSLKLNED</sequence>
<evidence type="ECO:0000313" key="1">
    <source>
        <dbReference type="EMBL" id="GKX62839.1"/>
    </source>
</evidence>
<organism evidence="1 2">
    <name type="scientific">Pragia fontium</name>
    <dbReference type="NCBI Taxonomy" id="82985"/>
    <lineage>
        <taxon>Bacteria</taxon>
        <taxon>Pseudomonadati</taxon>
        <taxon>Pseudomonadota</taxon>
        <taxon>Gammaproteobacteria</taxon>
        <taxon>Enterobacterales</taxon>
        <taxon>Budviciaceae</taxon>
        <taxon>Pragia</taxon>
    </lineage>
</organism>
<protein>
    <recommendedName>
        <fullName evidence="3">Transposase and inactivated derivatives</fullName>
    </recommendedName>
</protein>
<dbReference type="InterPro" id="IPR051252">
    <property type="entry name" value="IS1_transposase_InsA"/>
</dbReference>
<proteinExistence type="predicted"/>
<dbReference type="PANTHER" id="PTHR47923:SF1">
    <property type="entry name" value="INSERTION ELEMENT IS1 1 PROTEIN INSA-RELATED"/>
    <property type="match status" value="1"/>
</dbReference>
<dbReference type="Proteomes" id="UP001059610">
    <property type="component" value="Unassembled WGS sequence"/>
</dbReference>
<accession>A0ABQ5LHL1</accession>
<reference evidence="1" key="1">
    <citation type="submission" date="2022-06" db="EMBL/GenBank/DDBJ databases">
        <title>Draft genome sequences of Pragia fontium str. JCM24417.</title>
        <authorList>
            <person name="Wakabayashi Y."/>
            <person name="Kojima K."/>
        </authorList>
    </citation>
    <scope>NUCLEOTIDE SEQUENCE</scope>
    <source>
        <strain evidence="1">JCM 24417</strain>
    </source>
</reference>
<comment type="caution">
    <text evidence="1">The sequence shown here is derived from an EMBL/GenBank/DDBJ whole genome shotgun (WGS) entry which is preliminary data.</text>
</comment>
<evidence type="ECO:0000313" key="2">
    <source>
        <dbReference type="Proteomes" id="UP001059610"/>
    </source>
</evidence>
<keyword evidence="2" id="KW-1185">Reference proteome</keyword>
<name>A0ABQ5LHL1_9GAMM</name>
<evidence type="ECO:0008006" key="3">
    <source>
        <dbReference type="Google" id="ProtNLM"/>
    </source>
</evidence>
<gene>
    <name evidence="1" type="ORF">SOASR032_14080</name>
</gene>
<dbReference type="EMBL" id="BRLJ01000003">
    <property type="protein sequence ID" value="GKX62839.1"/>
    <property type="molecule type" value="Genomic_DNA"/>
</dbReference>
<dbReference type="PANTHER" id="PTHR47923">
    <property type="entry name" value="INSERTION ELEMENT IS1 1 PROTEIN INSA-RELATED"/>
    <property type="match status" value="1"/>
</dbReference>